<dbReference type="GeneID" id="71856005"/>
<dbReference type="Gene3D" id="3.50.50.60">
    <property type="entry name" value="FAD/NAD(P)-binding domain"/>
    <property type="match status" value="1"/>
</dbReference>
<dbReference type="InterPro" id="IPR006076">
    <property type="entry name" value="FAD-dep_OxRdtase"/>
</dbReference>
<reference evidence="2 3" key="1">
    <citation type="journal article" date="2014" name="Int. J. Syst. Evol. Microbiol.">
        <title>Complete genome sequence of Corynebacterium casei LMG S-19264T (=DSM 44701T), isolated from a smear-ripened cheese.</title>
        <authorList>
            <consortium name="US DOE Joint Genome Institute (JGI-PGF)"/>
            <person name="Walter F."/>
            <person name="Albersmeier A."/>
            <person name="Kalinowski J."/>
            <person name="Ruckert C."/>
        </authorList>
    </citation>
    <scope>NUCLEOTIDE SEQUENCE [LARGE SCALE GENOMIC DNA]</scope>
    <source>
        <strain evidence="2 3">IBRC-M 10912</strain>
    </source>
</reference>
<evidence type="ECO:0000313" key="3">
    <source>
        <dbReference type="Proteomes" id="UP001595821"/>
    </source>
</evidence>
<gene>
    <name evidence="2" type="ORF">ACFOZ7_02975</name>
</gene>
<organism evidence="2 3">
    <name type="scientific">Natribaculum luteum</name>
    <dbReference type="NCBI Taxonomy" id="1586232"/>
    <lineage>
        <taxon>Archaea</taxon>
        <taxon>Methanobacteriati</taxon>
        <taxon>Methanobacteriota</taxon>
        <taxon>Stenosarchaea group</taxon>
        <taxon>Halobacteria</taxon>
        <taxon>Halobacteriales</taxon>
        <taxon>Natrialbaceae</taxon>
        <taxon>Natribaculum</taxon>
    </lineage>
</organism>
<comment type="caution">
    <text evidence="2">The sequence shown here is derived from an EMBL/GenBank/DDBJ whole genome shotgun (WGS) entry which is preliminary data.</text>
</comment>
<dbReference type="SUPFAM" id="SSF51905">
    <property type="entry name" value="FAD/NAD(P)-binding domain"/>
    <property type="match status" value="1"/>
</dbReference>
<dbReference type="Pfam" id="PF01266">
    <property type="entry name" value="DAO"/>
    <property type="match status" value="1"/>
</dbReference>
<dbReference type="Gene3D" id="3.30.9.10">
    <property type="entry name" value="D-Amino Acid Oxidase, subunit A, domain 2"/>
    <property type="match status" value="1"/>
</dbReference>
<dbReference type="GO" id="GO:0016491">
    <property type="term" value="F:oxidoreductase activity"/>
    <property type="evidence" value="ECO:0007669"/>
    <property type="project" value="UniProtKB-KW"/>
</dbReference>
<keyword evidence="2" id="KW-0560">Oxidoreductase</keyword>
<dbReference type="AlphaFoldDB" id="A0ABD5NW18"/>
<proteinExistence type="predicted"/>
<feature type="domain" description="FAD dependent oxidoreductase" evidence="1">
    <location>
        <begin position="7"/>
        <end position="350"/>
    </location>
</feature>
<dbReference type="EMBL" id="JBHSDJ010000008">
    <property type="protein sequence ID" value="MFC4245970.1"/>
    <property type="molecule type" value="Genomic_DNA"/>
</dbReference>
<dbReference type="InterPro" id="IPR036188">
    <property type="entry name" value="FAD/NAD-bd_sf"/>
</dbReference>
<evidence type="ECO:0000259" key="1">
    <source>
        <dbReference type="Pfam" id="PF01266"/>
    </source>
</evidence>
<name>A0ABD5NW18_9EURY</name>
<dbReference type="EC" id="1.-.-.-" evidence="2"/>
<evidence type="ECO:0000313" key="2">
    <source>
        <dbReference type="EMBL" id="MFC4245970.1"/>
    </source>
</evidence>
<protein>
    <submittedName>
        <fullName evidence="2">NAD(P)/FAD-dependent oxidoreductase</fullName>
        <ecNumber evidence="2">1.-.-.-</ecNumber>
    </submittedName>
</protein>
<accession>A0ABD5NW18</accession>
<dbReference type="RefSeq" id="WP_246976254.1">
    <property type="nucleotide sequence ID" value="NZ_CP095398.1"/>
</dbReference>
<sequence length="392" mass="43168">MASHSYDVAIIGGGINGCVAAKFLADDHDVLVLEKDQIAGATTAKASGLISVAHDYIDHLEAAKYAADFFDEYDGTGNFEFTQRTNLRLIPPGTEELARSEAERIEEHFEMDYIESTSEIEDRYPGIFELDPFVGAIEVEQGGWVDPYTLTMTFKEDAEDSGADFETGVEVTDITTEDGAVTGVETNTGTYAADNVVVAMGWHTKEFVSEWVDLPIRPFRYQWVNLEVERDFPDYCPVAWDRQSQLYWRPEHNGDLHVGGGTYFVDEPGSVRTTTIEDFRRHVAMTIPEQVSNVGDARVSSEDTCHIGDTATPDERPIHDAPDDCPDGLIISTGMHGFGIMGSPVTGAAVRSLVTGEDAPFPISKYALDRFDDGPHDWSATFINESPDEIGT</sequence>
<dbReference type="PANTHER" id="PTHR13847">
    <property type="entry name" value="SARCOSINE DEHYDROGENASE-RELATED"/>
    <property type="match status" value="1"/>
</dbReference>
<dbReference type="Proteomes" id="UP001595821">
    <property type="component" value="Unassembled WGS sequence"/>
</dbReference>